<evidence type="ECO:0000256" key="1">
    <source>
        <dbReference type="SAM" id="MobiDB-lite"/>
    </source>
</evidence>
<name>A2YEL1_ORYSI</name>
<accession>A2YEL1</accession>
<reference evidence="2 3" key="1">
    <citation type="journal article" date="2005" name="PLoS Biol.">
        <title>The genomes of Oryza sativa: a history of duplications.</title>
        <authorList>
            <person name="Yu J."/>
            <person name="Wang J."/>
            <person name="Lin W."/>
            <person name="Li S."/>
            <person name="Li H."/>
            <person name="Zhou J."/>
            <person name="Ni P."/>
            <person name="Dong W."/>
            <person name="Hu S."/>
            <person name="Zeng C."/>
            <person name="Zhang J."/>
            <person name="Zhang Y."/>
            <person name="Li R."/>
            <person name="Xu Z."/>
            <person name="Li S."/>
            <person name="Li X."/>
            <person name="Zheng H."/>
            <person name="Cong L."/>
            <person name="Lin L."/>
            <person name="Yin J."/>
            <person name="Geng J."/>
            <person name="Li G."/>
            <person name="Shi J."/>
            <person name="Liu J."/>
            <person name="Lv H."/>
            <person name="Li J."/>
            <person name="Wang J."/>
            <person name="Deng Y."/>
            <person name="Ran L."/>
            <person name="Shi X."/>
            <person name="Wang X."/>
            <person name="Wu Q."/>
            <person name="Li C."/>
            <person name="Ren X."/>
            <person name="Wang J."/>
            <person name="Wang X."/>
            <person name="Li D."/>
            <person name="Liu D."/>
            <person name="Zhang X."/>
            <person name="Ji Z."/>
            <person name="Zhao W."/>
            <person name="Sun Y."/>
            <person name="Zhang Z."/>
            <person name="Bao J."/>
            <person name="Han Y."/>
            <person name="Dong L."/>
            <person name="Ji J."/>
            <person name="Chen P."/>
            <person name="Wu S."/>
            <person name="Liu J."/>
            <person name="Xiao Y."/>
            <person name="Bu D."/>
            <person name="Tan J."/>
            <person name="Yang L."/>
            <person name="Ye C."/>
            <person name="Zhang J."/>
            <person name="Xu J."/>
            <person name="Zhou Y."/>
            <person name="Yu Y."/>
            <person name="Zhang B."/>
            <person name="Zhuang S."/>
            <person name="Wei H."/>
            <person name="Liu B."/>
            <person name="Lei M."/>
            <person name="Yu H."/>
            <person name="Li Y."/>
            <person name="Xu H."/>
            <person name="Wei S."/>
            <person name="He X."/>
            <person name="Fang L."/>
            <person name="Zhang Z."/>
            <person name="Zhang Y."/>
            <person name="Huang X."/>
            <person name="Su Z."/>
            <person name="Tong W."/>
            <person name="Li J."/>
            <person name="Tong Z."/>
            <person name="Li S."/>
            <person name="Ye J."/>
            <person name="Wang L."/>
            <person name="Fang L."/>
            <person name="Lei T."/>
            <person name="Chen C."/>
            <person name="Chen H."/>
            <person name="Xu Z."/>
            <person name="Li H."/>
            <person name="Huang H."/>
            <person name="Zhang F."/>
            <person name="Xu H."/>
            <person name="Li N."/>
            <person name="Zhao C."/>
            <person name="Li S."/>
            <person name="Dong L."/>
            <person name="Huang Y."/>
            <person name="Li L."/>
            <person name="Xi Y."/>
            <person name="Qi Q."/>
            <person name="Li W."/>
            <person name="Zhang B."/>
            <person name="Hu W."/>
            <person name="Zhang Y."/>
            <person name="Tian X."/>
            <person name="Jiao Y."/>
            <person name="Liang X."/>
            <person name="Jin J."/>
            <person name="Gao L."/>
            <person name="Zheng W."/>
            <person name="Hao B."/>
            <person name="Liu S."/>
            <person name="Wang W."/>
            <person name="Yuan L."/>
            <person name="Cao M."/>
            <person name="McDermott J."/>
            <person name="Samudrala R."/>
            <person name="Wang J."/>
            <person name="Wong G.K."/>
            <person name="Yang H."/>
        </authorList>
    </citation>
    <scope>NUCLEOTIDE SEQUENCE [LARGE SCALE GENOMIC DNA]</scope>
    <source>
        <strain evidence="3">cv. 93-11</strain>
    </source>
</reference>
<organism evidence="2 3">
    <name type="scientific">Oryza sativa subsp. indica</name>
    <name type="common">Rice</name>
    <dbReference type="NCBI Taxonomy" id="39946"/>
    <lineage>
        <taxon>Eukaryota</taxon>
        <taxon>Viridiplantae</taxon>
        <taxon>Streptophyta</taxon>
        <taxon>Embryophyta</taxon>
        <taxon>Tracheophyta</taxon>
        <taxon>Spermatophyta</taxon>
        <taxon>Magnoliopsida</taxon>
        <taxon>Liliopsida</taxon>
        <taxon>Poales</taxon>
        <taxon>Poaceae</taxon>
        <taxon>BOP clade</taxon>
        <taxon>Oryzoideae</taxon>
        <taxon>Oryzeae</taxon>
        <taxon>Oryzinae</taxon>
        <taxon>Oryza</taxon>
        <taxon>Oryza sativa</taxon>
    </lineage>
</organism>
<proteinExistence type="predicted"/>
<dbReference type="Proteomes" id="UP000007015">
    <property type="component" value="Chromosome 6"/>
</dbReference>
<gene>
    <name evidence="2" type="ORF">OsI_23557</name>
</gene>
<keyword evidence="3" id="KW-1185">Reference proteome</keyword>
<evidence type="ECO:0000313" key="3">
    <source>
        <dbReference type="Proteomes" id="UP000007015"/>
    </source>
</evidence>
<feature type="compositionally biased region" description="Basic and acidic residues" evidence="1">
    <location>
        <begin position="133"/>
        <end position="142"/>
    </location>
</feature>
<dbReference type="AlphaFoldDB" id="A2YEL1"/>
<dbReference type="OMA" id="NDPGSGW"/>
<sequence>MASFARSGRSLALLQLAALLVAYAVITSTAGDFSFFFVLAEFASMHLIVQYPDFVFIFAEMLVDPSDPFQPNDPGSGWLDRVPRAAAGVDRVPRAAAAGVDRVPRAAAATVDRVPRAAAGVDRVPRAAAGTDRVPRAAGDHE</sequence>
<evidence type="ECO:0000313" key="2">
    <source>
        <dbReference type="EMBL" id="EAZ01522.1"/>
    </source>
</evidence>
<dbReference type="Gramene" id="BGIOSGA023185-TA">
    <property type="protein sequence ID" value="BGIOSGA023185-PA"/>
    <property type="gene ID" value="BGIOSGA023185"/>
</dbReference>
<feature type="region of interest" description="Disordered" evidence="1">
    <location>
        <begin position="122"/>
        <end position="142"/>
    </location>
</feature>
<dbReference type="EMBL" id="CM000131">
    <property type="protein sequence ID" value="EAZ01522.1"/>
    <property type="molecule type" value="Genomic_DNA"/>
</dbReference>
<dbReference type="HOGENOM" id="CLU_151558_0_0_1"/>
<protein>
    <submittedName>
        <fullName evidence="2">Uncharacterized protein</fullName>
    </submittedName>
</protein>